<protein>
    <submittedName>
        <fullName evidence="2">Uncharacterized protein</fullName>
    </submittedName>
</protein>
<gene>
    <name evidence="2" type="ORF">A3G33_11315</name>
</gene>
<dbReference type="AlphaFoldDB" id="A0A1G1KRP2"/>
<keyword evidence="1" id="KW-0472">Membrane</keyword>
<reference evidence="2 3" key="1">
    <citation type="journal article" date="2016" name="Nat. Commun.">
        <title>Thousands of microbial genomes shed light on interconnected biogeochemical processes in an aquifer system.</title>
        <authorList>
            <person name="Anantharaman K."/>
            <person name="Brown C.T."/>
            <person name="Hug L.A."/>
            <person name="Sharon I."/>
            <person name="Castelle C.J."/>
            <person name="Probst A.J."/>
            <person name="Thomas B.C."/>
            <person name="Singh A."/>
            <person name="Wilkins M.J."/>
            <person name="Karaoz U."/>
            <person name="Brodie E.L."/>
            <person name="Williams K.H."/>
            <person name="Hubbard S.S."/>
            <person name="Banfield J.F."/>
        </authorList>
    </citation>
    <scope>NUCLEOTIDE SEQUENCE [LARGE SCALE GENOMIC DNA]</scope>
</reference>
<dbReference type="EMBL" id="MHFR01000060">
    <property type="protein sequence ID" value="OGW95583.1"/>
    <property type="molecule type" value="Genomic_DNA"/>
</dbReference>
<keyword evidence="1" id="KW-0812">Transmembrane</keyword>
<dbReference type="Proteomes" id="UP000178187">
    <property type="component" value="Unassembled WGS sequence"/>
</dbReference>
<sequence>MSLAPCGAVPCTEGTRTRYGFSSKIFYTFFIIRIFPALEEQKIFTFPLSKTKHSFGLYYHGNIFAASCILIRYSVRF</sequence>
<organism evidence="2 3">
    <name type="scientific">Candidatus Danuiimicrobium aquiferis</name>
    <dbReference type="NCBI Taxonomy" id="1801832"/>
    <lineage>
        <taxon>Bacteria</taxon>
        <taxon>Pseudomonadati</taxon>
        <taxon>Candidatus Omnitrophota</taxon>
        <taxon>Candidatus Danuiimicrobium</taxon>
    </lineage>
</organism>
<proteinExistence type="predicted"/>
<evidence type="ECO:0000256" key="1">
    <source>
        <dbReference type="SAM" id="Phobius"/>
    </source>
</evidence>
<evidence type="ECO:0000313" key="2">
    <source>
        <dbReference type="EMBL" id="OGW95583.1"/>
    </source>
</evidence>
<feature type="transmembrane region" description="Helical" evidence="1">
    <location>
        <begin position="57"/>
        <end position="75"/>
    </location>
</feature>
<comment type="caution">
    <text evidence="2">The sequence shown here is derived from an EMBL/GenBank/DDBJ whole genome shotgun (WGS) entry which is preliminary data.</text>
</comment>
<accession>A0A1G1KRP2</accession>
<evidence type="ECO:0000313" key="3">
    <source>
        <dbReference type="Proteomes" id="UP000178187"/>
    </source>
</evidence>
<keyword evidence="1" id="KW-1133">Transmembrane helix</keyword>
<name>A0A1G1KRP2_9BACT</name>